<evidence type="ECO:0000256" key="2">
    <source>
        <dbReference type="ARBA" id="ARBA00022448"/>
    </source>
</evidence>
<organism evidence="9 10">
    <name type="scientific">Methylophilus rhizosphaerae</name>
    <dbReference type="NCBI Taxonomy" id="492660"/>
    <lineage>
        <taxon>Bacteria</taxon>
        <taxon>Pseudomonadati</taxon>
        <taxon>Pseudomonadota</taxon>
        <taxon>Betaproteobacteria</taxon>
        <taxon>Nitrosomonadales</taxon>
        <taxon>Methylophilaceae</taxon>
        <taxon>Methylophilus</taxon>
    </lineage>
</organism>
<dbReference type="InterPro" id="IPR051906">
    <property type="entry name" value="TolC-like"/>
</dbReference>
<dbReference type="PANTHER" id="PTHR30026:SF21">
    <property type="entry name" value="SLR1270 PROTEIN"/>
    <property type="match status" value="1"/>
</dbReference>
<keyword evidence="10" id="KW-1185">Reference proteome</keyword>
<dbReference type="GO" id="GO:0015562">
    <property type="term" value="F:efflux transmembrane transporter activity"/>
    <property type="evidence" value="ECO:0007669"/>
    <property type="project" value="InterPro"/>
</dbReference>
<keyword evidence="6 7" id="KW-0998">Cell outer membrane</keyword>
<dbReference type="SUPFAM" id="SSF56954">
    <property type="entry name" value="Outer membrane efflux proteins (OEP)"/>
    <property type="match status" value="1"/>
</dbReference>
<dbReference type="PANTHER" id="PTHR30026">
    <property type="entry name" value="OUTER MEMBRANE PROTEIN TOLC"/>
    <property type="match status" value="1"/>
</dbReference>
<dbReference type="AlphaFoldDB" id="A0A1G9D0V4"/>
<comment type="similarity">
    <text evidence="1 7">Belongs to the outer membrane factor (OMF) (TC 1.B.17) family.</text>
</comment>
<accession>A0A1G9D0V4</accession>
<dbReference type="GO" id="GO:0009279">
    <property type="term" value="C:cell outer membrane"/>
    <property type="evidence" value="ECO:0007669"/>
    <property type="project" value="UniProtKB-SubCell"/>
</dbReference>
<comment type="subcellular location">
    <subcellularLocation>
        <location evidence="7">Cell outer membrane</location>
        <topology evidence="7">Peripheral membrane protein</topology>
    </subcellularLocation>
</comment>
<dbReference type="STRING" id="492660.SAMN05192566_1726"/>
<keyword evidence="7" id="KW-0204">Cytolysis</keyword>
<feature type="signal peptide" evidence="8">
    <location>
        <begin position="1"/>
        <end position="29"/>
    </location>
</feature>
<dbReference type="InterPro" id="IPR028351">
    <property type="entry name" value="CyaE"/>
</dbReference>
<keyword evidence="5 7" id="KW-0472">Membrane</keyword>
<dbReference type="GO" id="GO:1990281">
    <property type="term" value="C:efflux pump complex"/>
    <property type="evidence" value="ECO:0007669"/>
    <property type="project" value="TreeGrafter"/>
</dbReference>
<keyword evidence="8" id="KW-0732">Signal</keyword>
<dbReference type="GO" id="GO:0015288">
    <property type="term" value="F:porin activity"/>
    <property type="evidence" value="ECO:0007669"/>
    <property type="project" value="TreeGrafter"/>
</dbReference>
<evidence type="ECO:0000256" key="7">
    <source>
        <dbReference type="PIRNR" id="PIRNR001892"/>
    </source>
</evidence>
<evidence type="ECO:0000256" key="5">
    <source>
        <dbReference type="ARBA" id="ARBA00023136"/>
    </source>
</evidence>
<sequence>MNKRLRLIAMLCQWLCLGLCLELSLGAQAAESLWYKDGDPLDTGLETMPRIPDGYRGLGSPCAQLDLGKPLTLAEVADASLCHNPQTSEVWASVRVQAAQLGVAKSAYLPTVTDNVSTSFNVLHPESATRGNPSLNLGNSLVASYLLYDFGNRRANLENARQLLLSASASQSSVIQNVLLNATVAYYQVQANIAALNAARETERAGEESFKAASARYRAGVATPADMLQAQTAFAQFTLARITSEGNLQIAYGNLGNVMGLPAQQKVEVVNTAHEAPPSILEDVSLLIEQAGMRRPDLVASEAQVKAAQASIDASKAATKPTISVSMSNSVQDGSQLSSSNSSTVGFTVSIPLFAGYAPTYRIRAAEATADLRAAQRDQLRLQISLDVWNAYQSLRTALQSITATKVLLDSAEQSYRVALGRYKAGVGNIIDTLNAQSALATARQQHIQAALGSNIARATLAQAMGALDNAMIQSLPNATASSNN</sequence>
<reference evidence="10" key="1">
    <citation type="submission" date="2016-10" db="EMBL/GenBank/DDBJ databases">
        <authorList>
            <person name="Varghese N."/>
            <person name="Submissions S."/>
        </authorList>
    </citation>
    <scope>NUCLEOTIDE SEQUENCE [LARGE SCALE GENOMIC DNA]</scope>
    <source>
        <strain evidence="10">CBMB127</strain>
    </source>
</reference>
<keyword evidence="3" id="KW-1134">Transmembrane beta strand</keyword>
<comment type="function">
    <text evidence="7">CyaE is necessary for transport of calmodulin-sensitive adenylate cyclase-hemolysin (cyclolysin).</text>
</comment>
<dbReference type="EMBL" id="FNFX01000003">
    <property type="protein sequence ID" value="SDK57557.1"/>
    <property type="molecule type" value="Genomic_DNA"/>
</dbReference>
<feature type="chain" id="PRO_5011535195" description="Protein CyaE" evidence="8">
    <location>
        <begin position="30"/>
        <end position="485"/>
    </location>
</feature>
<keyword evidence="2 7" id="KW-0813">Transport</keyword>
<dbReference type="Gene3D" id="1.20.1600.10">
    <property type="entry name" value="Outer membrane efflux proteins (OEP)"/>
    <property type="match status" value="1"/>
</dbReference>
<dbReference type="Pfam" id="PF02321">
    <property type="entry name" value="OEP"/>
    <property type="match status" value="2"/>
</dbReference>
<evidence type="ECO:0000256" key="4">
    <source>
        <dbReference type="ARBA" id="ARBA00022692"/>
    </source>
</evidence>
<evidence type="ECO:0000256" key="8">
    <source>
        <dbReference type="SAM" id="SignalP"/>
    </source>
</evidence>
<dbReference type="InterPro" id="IPR003423">
    <property type="entry name" value="OMP_efflux"/>
</dbReference>
<dbReference type="RefSeq" id="WP_425412902.1">
    <property type="nucleotide sequence ID" value="NZ_FNFX01000003.1"/>
</dbReference>
<keyword evidence="7" id="KW-0354">Hemolysis</keyword>
<evidence type="ECO:0000313" key="9">
    <source>
        <dbReference type="EMBL" id="SDK57557.1"/>
    </source>
</evidence>
<dbReference type="GO" id="GO:0031640">
    <property type="term" value="P:killing of cells of another organism"/>
    <property type="evidence" value="ECO:0007669"/>
    <property type="project" value="UniProtKB-KW"/>
</dbReference>
<proteinExistence type="inferred from homology"/>
<dbReference type="PIRSF" id="PIRSF001892">
    <property type="entry name" value="CyaE"/>
    <property type="match status" value="1"/>
</dbReference>
<evidence type="ECO:0000256" key="6">
    <source>
        <dbReference type="ARBA" id="ARBA00023237"/>
    </source>
</evidence>
<evidence type="ECO:0000313" key="10">
    <source>
        <dbReference type="Proteomes" id="UP000198629"/>
    </source>
</evidence>
<name>A0A1G9D0V4_9PROT</name>
<keyword evidence="4" id="KW-0812">Transmembrane</keyword>
<evidence type="ECO:0000256" key="3">
    <source>
        <dbReference type="ARBA" id="ARBA00022452"/>
    </source>
</evidence>
<gene>
    <name evidence="9" type="ORF">SAMN05192566_1726</name>
</gene>
<protein>
    <recommendedName>
        <fullName evidence="7">Protein CyaE</fullName>
    </recommendedName>
</protein>
<dbReference type="Proteomes" id="UP000198629">
    <property type="component" value="Unassembled WGS sequence"/>
</dbReference>
<evidence type="ECO:0000256" key="1">
    <source>
        <dbReference type="ARBA" id="ARBA00007613"/>
    </source>
</evidence>